<dbReference type="RefSeq" id="XP_053028315.1">
    <property type="nucleotide sequence ID" value="XM_053164338.1"/>
</dbReference>
<feature type="compositionally biased region" description="Pro residues" evidence="1">
    <location>
        <begin position="309"/>
        <end position="328"/>
    </location>
</feature>
<proteinExistence type="predicted"/>
<feature type="compositionally biased region" description="Low complexity" evidence="1">
    <location>
        <begin position="437"/>
        <end position="450"/>
    </location>
</feature>
<dbReference type="GeneID" id="77805233"/>
<feature type="compositionally biased region" description="Low complexity" evidence="1">
    <location>
        <begin position="203"/>
        <end position="213"/>
    </location>
</feature>
<feature type="compositionally biased region" description="Basic and acidic residues" evidence="1">
    <location>
        <begin position="221"/>
        <end position="242"/>
    </location>
</feature>
<organism evidence="2 3">
    <name type="scientific">Puccinia triticina</name>
    <dbReference type="NCBI Taxonomy" id="208348"/>
    <lineage>
        <taxon>Eukaryota</taxon>
        <taxon>Fungi</taxon>
        <taxon>Dikarya</taxon>
        <taxon>Basidiomycota</taxon>
        <taxon>Pucciniomycotina</taxon>
        <taxon>Pucciniomycetes</taxon>
        <taxon>Pucciniales</taxon>
        <taxon>Pucciniaceae</taxon>
        <taxon>Puccinia</taxon>
    </lineage>
</organism>
<name>A0ABY7D7A1_9BASI</name>
<evidence type="ECO:0000313" key="2">
    <source>
        <dbReference type="EMBL" id="WAQ92760.1"/>
    </source>
</evidence>
<dbReference type="Proteomes" id="UP001164743">
    <property type="component" value="Chromosome 17A"/>
</dbReference>
<keyword evidence="3" id="KW-1185">Reference proteome</keyword>
<feature type="region of interest" description="Disordered" evidence="1">
    <location>
        <begin position="419"/>
        <end position="455"/>
    </location>
</feature>
<feature type="region of interest" description="Disordered" evidence="1">
    <location>
        <begin position="181"/>
        <end position="280"/>
    </location>
</feature>
<accession>A0ABY7D7A1</accession>
<gene>
    <name evidence="2" type="ORF">PtA15_17A242</name>
</gene>
<dbReference type="EMBL" id="CP110437">
    <property type="protein sequence ID" value="WAQ92760.1"/>
    <property type="molecule type" value="Genomic_DNA"/>
</dbReference>
<feature type="region of interest" description="Disordered" evidence="1">
    <location>
        <begin position="298"/>
        <end position="380"/>
    </location>
</feature>
<evidence type="ECO:0000313" key="3">
    <source>
        <dbReference type="Proteomes" id="UP001164743"/>
    </source>
</evidence>
<feature type="compositionally biased region" description="Pro residues" evidence="1">
    <location>
        <begin position="419"/>
        <end position="431"/>
    </location>
</feature>
<sequence>MTTAHLVHPRQSGAARSRSIDHLQPLTRTGYQHQQHQHSLIGQDIINHNHEHHQRIHSVLVHKIHHLLELPADEQPQASCPQEHSERRRSKTVSICSDYSSSNFLNALIECYSPSLYSTPSSPSLSSVDSSNWANPIPAITLSSHPTPQNIQPPFSPQDIRNTIMSSPSLLPQKLSHLRSRFKPSKSAVPLNTKSQRPAMARPSPVKVPPSSVGLVIDPDSWVHSDDSESDDPQHSKDRTLVDDDEVPLSQLRNRLSGGELSSAAAAKPEPPASVQTSAAGSEAHLFSKVLKRYRSSRSLRSLCKKSPDPPASASPNPSDPTPCPPPVRGQHYQPASHATRDRVSHHQQVPPLPPPPRSLRPAMSSPNLSQRVHHPLAAPPPSARPAFAFFPCPPTPVSPSVVGPYSSHLNTHHLFPCPSPGDFPTPPSSISPPARSLKLSSPQSSVSARSSERDIYRRMRRRHKEEISCLHGSAPTTPGVDVMSNSGYLPSAPIDGSLYNMLNDAQRRALRQRSDLLGQNLKSHLEAFAYEMIHSNVLHHNHQQHQQQLYNYGVGAY</sequence>
<protein>
    <submittedName>
        <fullName evidence="2">Uncharacterized protein</fullName>
    </submittedName>
</protein>
<evidence type="ECO:0000256" key="1">
    <source>
        <dbReference type="SAM" id="MobiDB-lite"/>
    </source>
</evidence>
<reference evidence="2" key="1">
    <citation type="submission" date="2022-10" db="EMBL/GenBank/DDBJ databases">
        <title>Puccinia triticina Genome sequencing and assembly.</title>
        <authorList>
            <person name="Li C."/>
        </authorList>
    </citation>
    <scope>NUCLEOTIDE SEQUENCE</scope>
    <source>
        <strain evidence="2">Pt15</strain>
    </source>
</reference>